<evidence type="ECO:0000256" key="1">
    <source>
        <dbReference type="ARBA" id="ARBA00004651"/>
    </source>
</evidence>
<accession>A0A3Q8WV86</accession>
<dbReference type="PANTHER" id="PTHR30183">
    <property type="entry name" value="MOLYBDENUM TRANSPORT SYSTEM PERMEASE PROTEIN MODB"/>
    <property type="match status" value="1"/>
</dbReference>
<feature type="transmembrane region" description="Helical" evidence="9">
    <location>
        <begin position="176"/>
        <end position="198"/>
    </location>
</feature>
<dbReference type="PROSITE" id="PS50928">
    <property type="entry name" value="ABC_TM1"/>
    <property type="match status" value="1"/>
</dbReference>
<evidence type="ECO:0000256" key="5">
    <source>
        <dbReference type="ARBA" id="ARBA00022505"/>
    </source>
</evidence>
<evidence type="ECO:0000256" key="3">
    <source>
        <dbReference type="ARBA" id="ARBA00022448"/>
    </source>
</evidence>
<feature type="domain" description="ABC transmembrane type-1" evidence="11">
    <location>
        <begin position="52"/>
        <end position="254"/>
    </location>
</feature>
<reference evidence="12 13" key="1">
    <citation type="submission" date="2018-12" db="EMBL/GenBank/DDBJ databases">
        <title>Complete genome sequence of Flaviflexus salsibiostraticola KCTC 33148.</title>
        <authorList>
            <person name="Bae J.-W."/>
        </authorList>
    </citation>
    <scope>NUCLEOTIDE SEQUENCE [LARGE SCALE GENOMIC DNA]</scope>
    <source>
        <strain evidence="12 13">KCTC 33148</strain>
    </source>
</reference>
<keyword evidence="5 10" id="KW-0500">Molybdenum</keyword>
<dbReference type="GO" id="GO:0015098">
    <property type="term" value="F:molybdate ion transmembrane transporter activity"/>
    <property type="evidence" value="ECO:0007669"/>
    <property type="project" value="UniProtKB-UniRule"/>
</dbReference>
<sequence length="263" mass="27347">MWRTAGAPPRWILIGAALAILALALPIVGMLIDMPWADVPGILISDTALAALGVSLRTVTISTIICVLLGVPLAVYMSRLTGRAAELVRVAVTIPMVLPPVVAGLALLSTFGKRKLLGEQLSVLGIDIAFTSTAVVMAQVFVAMPFLVTSLEAALRSNRTSHAQIAATLGASPTHILVHVTLPMMLPALVSGTALSAARCLGEFGATLTFAGSLEGTTRTIPLAIYLQREVDPDTALALSLVLLVLAFLVVSLTAGGRRVRTA</sequence>
<evidence type="ECO:0000313" key="13">
    <source>
        <dbReference type="Proteomes" id="UP000270021"/>
    </source>
</evidence>
<evidence type="ECO:0000313" key="12">
    <source>
        <dbReference type="EMBL" id="AZN31103.1"/>
    </source>
</evidence>
<dbReference type="KEGG" id="fsl:EJO69_07440"/>
<evidence type="ECO:0000259" key="11">
    <source>
        <dbReference type="PROSITE" id="PS50928"/>
    </source>
</evidence>
<feature type="transmembrane region" description="Helical" evidence="9">
    <location>
        <begin position="52"/>
        <end position="75"/>
    </location>
</feature>
<evidence type="ECO:0000256" key="6">
    <source>
        <dbReference type="ARBA" id="ARBA00022692"/>
    </source>
</evidence>
<dbReference type="PANTHER" id="PTHR30183:SF3">
    <property type="entry name" value="MOLYBDENUM TRANSPORT SYSTEM PERMEASE PROTEIN MODB"/>
    <property type="match status" value="1"/>
</dbReference>
<evidence type="ECO:0000256" key="4">
    <source>
        <dbReference type="ARBA" id="ARBA00022475"/>
    </source>
</evidence>
<evidence type="ECO:0000256" key="7">
    <source>
        <dbReference type="ARBA" id="ARBA00022989"/>
    </source>
</evidence>
<dbReference type="InterPro" id="IPR006469">
    <property type="entry name" value="NifC_ABC_porter"/>
</dbReference>
<dbReference type="Pfam" id="PF00528">
    <property type="entry name" value="BPD_transp_1"/>
    <property type="match status" value="1"/>
</dbReference>
<comment type="similarity">
    <text evidence="2 10">Belongs to the binding-protein-dependent transport system permease family. CysTW subfamily.</text>
</comment>
<proteinExistence type="inferred from homology"/>
<dbReference type="OrthoDB" id="9774448at2"/>
<evidence type="ECO:0000256" key="9">
    <source>
        <dbReference type="RuleBase" id="RU363032"/>
    </source>
</evidence>
<dbReference type="Proteomes" id="UP000270021">
    <property type="component" value="Chromosome"/>
</dbReference>
<keyword evidence="4 10" id="KW-1003">Cell membrane</keyword>
<dbReference type="InterPro" id="IPR035906">
    <property type="entry name" value="MetI-like_sf"/>
</dbReference>
<dbReference type="CDD" id="cd06261">
    <property type="entry name" value="TM_PBP2"/>
    <property type="match status" value="1"/>
</dbReference>
<feature type="transmembrane region" description="Helical" evidence="9">
    <location>
        <begin position="87"/>
        <end position="108"/>
    </location>
</feature>
<dbReference type="InterPro" id="IPR011867">
    <property type="entry name" value="ModB_ABC"/>
</dbReference>
<keyword evidence="7 9" id="KW-1133">Transmembrane helix</keyword>
<comment type="subcellular location">
    <subcellularLocation>
        <location evidence="1 9">Cell membrane</location>
        <topology evidence="1 9">Multi-pass membrane protein</topology>
    </subcellularLocation>
</comment>
<keyword evidence="8 9" id="KW-0472">Membrane</keyword>
<dbReference type="GO" id="GO:0005886">
    <property type="term" value="C:plasma membrane"/>
    <property type="evidence" value="ECO:0007669"/>
    <property type="project" value="UniProtKB-SubCell"/>
</dbReference>
<dbReference type="Gene3D" id="1.10.3720.10">
    <property type="entry name" value="MetI-like"/>
    <property type="match status" value="1"/>
</dbReference>
<dbReference type="NCBIfam" id="TIGR01581">
    <property type="entry name" value="Mo_ABC_porter"/>
    <property type="match status" value="1"/>
</dbReference>
<feature type="transmembrane region" description="Helical" evidence="9">
    <location>
        <begin position="12"/>
        <end position="32"/>
    </location>
</feature>
<comment type="function">
    <text evidence="10">Part of the binding-protein-dependent transport system for molybdenum; probably responsible for the translocation of the substrate across the membrane.</text>
</comment>
<feature type="transmembrane region" description="Helical" evidence="9">
    <location>
        <begin position="128"/>
        <end position="155"/>
    </location>
</feature>
<protein>
    <recommendedName>
        <fullName evidence="10">Molybdenum transport system permease</fullName>
    </recommendedName>
</protein>
<evidence type="ECO:0000256" key="2">
    <source>
        <dbReference type="ARBA" id="ARBA00007069"/>
    </source>
</evidence>
<feature type="transmembrane region" description="Helical" evidence="9">
    <location>
        <begin position="236"/>
        <end position="256"/>
    </location>
</feature>
<organism evidence="12 13">
    <name type="scientific">Flaviflexus salsibiostraticola</name>
    <dbReference type="NCBI Taxonomy" id="1282737"/>
    <lineage>
        <taxon>Bacteria</taxon>
        <taxon>Bacillati</taxon>
        <taxon>Actinomycetota</taxon>
        <taxon>Actinomycetes</taxon>
        <taxon>Actinomycetales</taxon>
        <taxon>Actinomycetaceae</taxon>
        <taxon>Flaviflexus</taxon>
    </lineage>
</organism>
<dbReference type="SUPFAM" id="SSF161098">
    <property type="entry name" value="MetI-like"/>
    <property type="match status" value="1"/>
</dbReference>
<name>A0A3Q8WV86_9ACTO</name>
<keyword evidence="3 9" id="KW-0813">Transport</keyword>
<dbReference type="InterPro" id="IPR000515">
    <property type="entry name" value="MetI-like"/>
</dbReference>
<keyword evidence="6 9" id="KW-0812">Transmembrane</keyword>
<dbReference type="AlphaFoldDB" id="A0A3Q8WV86"/>
<dbReference type="EMBL" id="CP034438">
    <property type="protein sequence ID" value="AZN31103.1"/>
    <property type="molecule type" value="Genomic_DNA"/>
</dbReference>
<gene>
    <name evidence="12" type="primary">modB</name>
    <name evidence="12" type="ORF">EJO69_07440</name>
</gene>
<evidence type="ECO:0000256" key="10">
    <source>
        <dbReference type="RuleBase" id="RU365097"/>
    </source>
</evidence>
<dbReference type="NCBIfam" id="TIGR02141">
    <property type="entry name" value="modB_ABC"/>
    <property type="match status" value="1"/>
</dbReference>
<evidence type="ECO:0000256" key="8">
    <source>
        <dbReference type="ARBA" id="ARBA00023136"/>
    </source>
</evidence>
<keyword evidence="13" id="KW-1185">Reference proteome</keyword>